<dbReference type="STRING" id="37625.SAMN05660420_01869"/>
<keyword evidence="4 10" id="KW-0963">Cytoplasm</keyword>
<dbReference type="OrthoDB" id="8421503at2"/>
<keyword evidence="7 10" id="KW-0235">DNA replication</keyword>
<organism evidence="14 15">
    <name type="scientific">Desulfuromusa kysingii</name>
    <dbReference type="NCBI Taxonomy" id="37625"/>
    <lineage>
        <taxon>Bacteria</taxon>
        <taxon>Pseudomonadati</taxon>
        <taxon>Thermodesulfobacteriota</taxon>
        <taxon>Desulfuromonadia</taxon>
        <taxon>Desulfuromonadales</taxon>
        <taxon>Geopsychrobacteraceae</taxon>
        <taxon>Desulfuromusa</taxon>
    </lineage>
</organism>
<evidence type="ECO:0000256" key="9">
    <source>
        <dbReference type="ARBA" id="ARBA00023125"/>
    </source>
</evidence>
<name>A0A1H4AJW6_9BACT</name>
<keyword evidence="5 10" id="KW-0808">Transferase</keyword>
<keyword evidence="8 10" id="KW-0239">DNA-directed DNA polymerase</keyword>
<dbReference type="InterPro" id="IPR022634">
    <property type="entry name" value="DNA_polIII_beta_N"/>
</dbReference>
<comment type="subcellular location">
    <subcellularLocation>
        <location evidence="1 10">Cytoplasm</location>
    </subcellularLocation>
</comment>
<dbReference type="InterPro" id="IPR046938">
    <property type="entry name" value="DNA_clamp_sf"/>
</dbReference>
<dbReference type="GO" id="GO:0003677">
    <property type="term" value="F:DNA binding"/>
    <property type="evidence" value="ECO:0007669"/>
    <property type="project" value="UniProtKB-UniRule"/>
</dbReference>
<proteinExistence type="inferred from homology"/>
<dbReference type="GO" id="GO:0003887">
    <property type="term" value="F:DNA-directed DNA polymerase activity"/>
    <property type="evidence" value="ECO:0007669"/>
    <property type="project" value="UniProtKB-UniRule"/>
</dbReference>
<dbReference type="RefSeq" id="WP_092347253.1">
    <property type="nucleotide sequence ID" value="NZ_FNQN01000005.1"/>
</dbReference>
<feature type="domain" description="DNA polymerase III beta sliding clamp N-terminal" evidence="11">
    <location>
        <begin position="1"/>
        <end position="118"/>
    </location>
</feature>
<feature type="domain" description="DNA polymerase III beta sliding clamp C-terminal" evidence="13">
    <location>
        <begin position="250"/>
        <end position="370"/>
    </location>
</feature>
<dbReference type="NCBIfam" id="TIGR00663">
    <property type="entry name" value="dnan"/>
    <property type="match status" value="1"/>
</dbReference>
<accession>A0A1H4AJW6</accession>
<evidence type="ECO:0000313" key="14">
    <source>
        <dbReference type="EMBL" id="SEA36101.1"/>
    </source>
</evidence>
<dbReference type="EMBL" id="FNQN01000005">
    <property type="protein sequence ID" value="SEA36101.1"/>
    <property type="molecule type" value="Genomic_DNA"/>
</dbReference>
<evidence type="ECO:0000256" key="10">
    <source>
        <dbReference type="PIRNR" id="PIRNR000804"/>
    </source>
</evidence>
<comment type="similarity">
    <text evidence="2 10">Belongs to the beta sliding clamp family.</text>
</comment>
<dbReference type="Proteomes" id="UP000199409">
    <property type="component" value="Unassembled WGS sequence"/>
</dbReference>
<dbReference type="PANTHER" id="PTHR30478:SF0">
    <property type="entry name" value="BETA SLIDING CLAMP"/>
    <property type="match status" value="1"/>
</dbReference>
<evidence type="ECO:0000259" key="13">
    <source>
        <dbReference type="Pfam" id="PF02768"/>
    </source>
</evidence>
<dbReference type="CDD" id="cd00140">
    <property type="entry name" value="beta_clamp"/>
    <property type="match status" value="1"/>
</dbReference>
<evidence type="ECO:0000256" key="1">
    <source>
        <dbReference type="ARBA" id="ARBA00004496"/>
    </source>
</evidence>
<dbReference type="Pfam" id="PF02767">
    <property type="entry name" value="DNA_pol3_beta_2"/>
    <property type="match status" value="1"/>
</dbReference>
<dbReference type="InterPro" id="IPR022635">
    <property type="entry name" value="DNA_polIII_beta_C"/>
</dbReference>
<gene>
    <name evidence="14" type="ORF">SAMN05660420_01869</name>
</gene>
<dbReference type="InterPro" id="IPR001001">
    <property type="entry name" value="DNA_polIII_beta"/>
</dbReference>
<keyword evidence="15" id="KW-1185">Reference proteome</keyword>
<evidence type="ECO:0000256" key="6">
    <source>
        <dbReference type="ARBA" id="ARBA00022695"/>
    </source>
</evidence>
<evidence type="ECO:0000259" key="12">
    <source>
        <dbReference type="Pfam" id="PF02767"/>
    </source>
</evidence>
<evidence type="ECO:0000313" key="15">
    <source>
        <dbReference type="Proteomes" id="UP000199409"/>
    </source>
</evidence>
<dbReference type="GO" id="GO:0009360">
    <property type="term" value="C:DNA polymerase III complex"/>
    <property type="evidence" value="ECO:0007669"/>
    <property type="project" value="InterPro"/>
</dbReference>
<keyword evidence="9" id="KW-0238">DNA-binding</keyword>
<evidence type="ECO:0000256" key="3">
    <source>
        <dbReference type="ARBA" id="ARBA00021035"/>
    </source>
</evidence>
<dbReference type="GO" id="GO:0006271">
    <property type="term" value="P:DNA strand elongation involved in DNA replication"/>
    <property type="evidence" value="ECO:0007669"/>
    <property type="project" value="TreeGrafter"/>
</dbReference>
<dbReference type="Pfam" id="PF02768">
    <property type="entry name" value="DNA_pol3_beta_3"/>
    <property type="match status" value="1"/>
</dbReference>
<feature type="domain" description="DNA polymerase III beta sliding clamp central" evidence="12">
    <location>
        <begin position="128"/>
        <end position="248"/>
    </location>
</feature>
<comment type="function">
    <text evidence="10">Confers DNA tethering and processivity to DNA polymerases and other proteins. Acts as a clamp, forming a ring around DNA (a reaction catalyzed by the clamp-loading complex) which diffuses in an ATP-independent manner freely and bidirectionally along dsDNA. Initially characterized for its ability to contact the catalytic subunit of DNA polymerase III (Pol III), a complex, multichain enzyme responsible for most of the replicative synthesis in bacteria; Pol III exhibits 3'-5' exonuclease proofreading activity. The beta chain is required for initiation of replication as well as for processivity of DNA replication.</text>
</comment>
<evidence type="ECO:0000256" key="2">
    <source>
        <dbReference type="ARBA" id="ARBA00010752"/>
    </source>
</evidence>
<keyword evidence="6 10" id="KW-0548">Nucleotidyltransferase</keyword>
<dbReference type="GO" id="GO:0005737">
    <property type="term" value="C:cytoplasm"/>
    <property type="evidence" value="ECO:0007669"/>
    <property type="project" value="UniProtKB-SubCell"/>
</dbReference>
<sequence length="371" mass="42223">MQFTISKSIFLDGLAKVQGIVEKRHTIPILANVLIEAKNNEITITATDLEVGLKSKYEANIINEGKITISAKKLYEIIKEFPDKEINFLSKNNFWVEIKCDKSIFNLVGLSPDEFPKFPDLELNTNFIDKNNLSEMIEKTLFSVSSDETKFNLTGIYIKSEIVEDIKQIVFVSTDGHRLSMIQKQYDNELDKRYFEGFILPKKGITEIKKILETMESDINIGISDNNFSVNNKQTTLIMRMVDGDFPDYKRVIPDKGNNAAVINKNLFLHALKRISILSSEKSKGVKINLKNNLLTLTSSNPDLGDAKEEITIIYNGDDISIGFNAKYIIDILQVIKEDNIIFNLKDNISPGRINPENNENQLFVIMPMRL</sequence>
<evidence type="ECO:0000259" key="11">
    <source>
        <dbReference type="Pfam" id="PF00712"/>
    </source>
</evidence>
<evidence type="ECO:0000256" key="7">
    <source>
        <dbReference type="ARBA" id="ARBA00022705"/>
    </source>
</evidence>
<dbReference type="Pfam" id="PF00712">
    <property type="entry name" value="DNA_pol3_beta"/>
    <property type="match status" value="1"/>
</dbReference>
<dbReference type="GO" id="GO:0008408">
    <property type="term" value="F:3'-5' exonuclease activity"/>
    <property type="evidence" value="ECO:0007669"/>
    <property type="project" value="InterPro"/>
</dbReference>
<dbReference type="SUPFAM" id="SSF55979">
    <property type="entry name" value="DNA clamp"/>
    <property type="match status" value="3"/>
</dbReference>
<protein>
    <recommendedName>
        <fullName evidence="3 10">Beta sliding clamp</fullName>
    </recommendedName>
</protein>
<dbReference type="AlphaFoldDB" id="A0A1H4AJW6"/>
<evidence type="ECO:0000256" key="8">
    <source>
        <dbReference type="ARBA" id="ARBA00022932"/>
    </source>
</evidence>
<evidence type="ECO:0000256" key="5">
    <source>
        <dbReference type="ARBA" id="ARBA00022679"/>
    </source>
</evidence>
<evidence type="ECO:0000256" key="4">
    <source>
        <dbReference type="ARBA" id="ARBA00022490"/>
    </source>
</evidence>
<reference evidence="14 15" key="1">
    <citation type="submission" date="2016-10" db="EMBL/GenBank/DDBJ databases">
        <authorList>
            <person name="de Groot N.N."/>
        </authorList>
    </citation>
    <scope>NUCLEOTIDE SEQUENCE [LARGE SCALE GENOMIC DNA]</scope>
    <source>
        <strain evidence="14 15">DSM 7343</strain>
    </source>
</reference>
<dbReference type="PANTHER" id="PTHR30478">
    <property type="entry name" value="DNA POLYMERASE III SUBUNIT BETA"/>
    <property type="match status" value="1"/>
</dbReference>
<dbReference type="InterPro" id="IPR022637">
    <property type="entry name" value="DNA_polIII_beta_cen"/>
</dbReference>
<dbReference type="PIRSF" id="PIRSF000804">
    <property type="entry name" value="DNA_pol_III_b"/>
    <property type="match status" value="1"/>
</dbReference>
<dbReference type="Gene3D" id="3.10.150.10">
    <property type="entry name" value="DNA Polymerase III, subunit A, domain 2"/>
    <property type="match status" value="1"/>
</dbReference>
<dbReference type="Gene3D" id="3.70.10.10">
    <property type="match status" value="1"/>
</dbReference>
<comment type="subunit">
    <text evidence="10">Forms a ring-shaped head-to-tail homodimer around DNA.</text>
</comment>
<dbReference type="SMART" id="SM00480">
    <property type="entry name" value="POL3Bc"/>
    <property type="match status" value="1"/>
</dbReference>